<dbReference type="Pfam" id="PF04014">
    <property type="entry name" value="MazE_antitoxin"/>
    <property type="match status" value="1"/>
</dbReference>
<dbReference type="InterPro" id="IPR007159">
    <property type="entry name" value="SpoVT-AbrB_dom"/>
</dbReference>
<name>A0ABU9J4P9_9GAMM</name>
<sequence length="83" mass="8801">MSCTATLRQSGGSIILSIPKAIANTLAVEAGSVVELMVEGRTLTVSPARRGLAQRLADSPRTPAAWTRDEAWLEDAPVGRELL</sequence>
<comment type="caution">
    <text evidence="2">The sequence shown here is derived from an EMBL/GenBank/DDBJ whole genome shotgun (WGS) entry which is preliminary data.</text>
</comment>
<dbReference type="GO" id="GO:0003677">
    <property type="term" value="F:DNA binding"/>
    <property type="evidence" value="ECO:0007669"/>
    <property type="project" value="UniProtKB-KW"/>
</dbReference>
<organism evidence="2 3">
    <name type="scientific">Pseudoxanthomonas putridarboris</name>
    <dbReference type="NCBI Taxonomy" id="752605"/>
    <lineage>
        <taxon>Bacteria</taxon>
        <taxon>Pseudomonadati</taxon>
        <taxon>Pseudomonadota</taxon>
        <taxon>Gammaproteobacteria</taxon>
        <taxon>Lysobacterales</taxon>
        <taxon>Lysobacteraceae</taxon>
        <taxon>Pseudoxanthomonas</taxon>
    </lineage>
</organism>
<accession>A0ABU9J4P9</accession>
<dbReference type="Proteomes" id="UP001459204">
    <property type="component" value="Unassembled WGS sequence"/>
</dbReference>
<gene>
    <name evidence="2" type="ORF">AAD027_17930</name>
</gene>
<evidence type="ECO:0000313" key="2">
    <source>
        <dbReference type="EMBL" id="MEL1266234.1"/>
    </source>
</evidence>
<keyword evidence="3" id="KW-1185">Reference proteome</keyword>
<reference evidence="2 3" key="1">
    <citation type="submission" date="2024-04" db="EMBL/GenBank/DDBJ databases">
        <title>Draft genome sequence of Pseudoxanthomonas putridarboris WD12.</title>
        <authorList>
            <person name="Oh J."/>
        </authorList>
    </citation>
    <scope>NUCLEOTIDE SEQUENCE [LARGE SCALE GENOMIC DNA]</scope>
    <source>
        <strain evidence="2 3">WD12</strain>
    </source>
</reference>
<dbReference type="InterPro" id="IPR037914">
    <property type="entry name" value="SpoVT-AbrB_sf"/>
</dbReference>
<protein>
    <submittedName>
        <fullName evidence="2">AbrB/MazE/SpoVT family DNA-binding domain-containing protein</fullName>
    </submittedName>
</protein>
<dbReference type="SMART" id="SM00966">
    <property type="entry name" value="SpoVT_AbrB"/>
    <property type="match status" value="1"/>
</dbReference>
<dbReference type="SUPFAM" id="SSF89447">
    <property type="entry name" value="AbrB/MazE/MraZ-like"/>
    <property type="match status" value="1"/>
</dbReference>
<dbReference type="Gene3D" id="2.10.260.10">
    <property type="match status" value="1"/>
</dbReference>
<feature type="domain" description="SpoVT-AbrB" evidence="1">
    <location>
        <begin position="8"/>
        <end position="53"/>
    </location>
</feature>
<evidence type="ECO:0000259" key="1">
    <source>
        <dbReference type="SMART" id="SM00966"/>
    </source>
</evidence>
<evidence type="ECO:0000313" key="3">
    <source>
        <dbReference type="Proteomes" id="UP001459204"/>
    </source>
</evidence>
<dbReference type="EMBL" id="JBBWWT010000013">
    <property type="protein sequence ID" value="MEL1266234.1"/>
    <property type="molecule type" value="Genomic_DNA"/>
</dbReference>
<proteinExistence type="predicted"/>
<keyword evidence="2" id="KW-0238">DNA-binding</keyword>